<name>A0A8H5M942_9AGAR</name>
<dbReference type="AlphaFoldDB" id="A0A8H5M942"/>
<accession>A0A8H5M942</accession>
<evidence type="ECO:0000313" key="3">
    <source>
        <dbReference type="Proteomes" id="UP000565441"/>
    </source>
</evidence>
<dbReference type="OrthoDB" id="3260716at2759"/>
<dbReference type="EMBL" id="JAACJP010000003">
    <property type="protein sequence ID" value="KAF5385895.1"/>
    <property type="molecule type" value="Genomic_DNA"/>
</dbReference>
<keyword evidence="3" id="KW-1185">Reference proteome</keyword>
<feature type="compositionally biased region" description="Basic and acidic residues" evidence="1">
    <location>
        <begin position="68"/>
        <end position="84"/>
    </location>
</feature>
<comment type="caution">
    <text evidence="2">The sequence shown here is derived from an EMBL/GenBank/DDBJ whole genome shotgun (WGS) entry which is preliminary data.</text>
</comment>
<dbReference type="Proteomes" id="UP000565441">
    <property type="component" value="Unassembled WGS sequence"/>
</dbReference>
<feature type="compositionally biased region" description="Low complexity" evidence="1">
    <location>
        <begin position="10"/>
        <end position="33"/>
    </location>
</feature>
<sequence>MSGTHDILVAERAAAAAAAERQRQAGQAQGQQQPSGDTVTDKDASRPLGGSASAEVPRGMGQTGSGMRSEELHQEGQAGRRRDPQMGGGVRPSDIEEL</sequence>
<proteinExistence type="predicted"/>
<organism evidence="2 3">
    <name type="scientific">Tricholomella constricta</name>
    <dbReference type="NCBI Taxonomy" id="117010"/>
    <lineage>
        <taxon>Eukaryota</taxon>
        <taxon>Fungi</taxon>
        <taxon>Dikarya</taxon>
        <taxon>Basidiomycota</taxon>
        <taxon>Agaricomycotina</taxon>
        <taxon>Agaricomycetes</taxon>
        <taxon>Agaricomycetidae</taxon>
        <taxon>Agaricales</taxon>
        <taxon>Tricholomatineae</taxon>
        <taxon>Lyophyllaceae</taxon>
        <taxon>Tricholomella</taxon>
    </lineage>
</organism>
<evidence type="ECO:0000256" key="1">
    <source>
        <dbReference type="SAM" id="MobiDB-lite"/>
    </source>
</evidence>
<protein>
    <submittedName>
        <fullName evidence="2">Uncharacterized protein</fullName>
    </submittedName>
</protein>
<evidence type="ECO:0000313" key="2">
    <source>
        <dbReference type="EMBL" id="KAF5385895.1"/>
    </source>
</evidence>
<feature type="region of interest" description="Disordered" evidence="1">
    <location>
        <begin position="1"/>
        <end position="98"/>
    </location>
</feature>
<gene>
    <name evidence="2" type="ORF">D9615_002588</name>
</gene>
<reference evidence="2 3" key="1">
    <citation type="journal article" date="2020" name="ISME J.">
        <title>Uncovering the hidden diversity of litter-decomposition mechanisms in mushroom-forming fungi.</title>
        <authorList>
            <person name="Floudas D."/>
            <person name="Bentzer J."/>
            <person name="Ahren D."/>
            <person name="Johansson T."/>
            <person name="Persson P."/>
            <person name="Tunlid A."/>
        </authorList>
    </citation>
    <scope>NUCLEOTIDE SEQUENCE [LARGE SCALE GENOMIC DNA]</scope>
    <source>
        <strain evidence="2 3">CBS 661.87</strain>
    </source>
</reference>